<dbReference type="AlphaFoldDB" id="A0A2W5T8G9"/>
<name>A0A2W5T8G9_9BACT</name>
<dbReference type="Proteomes" id="UP000249061">
    <property type="component" value="Unassembled WGS sequence"/>
</dbReference>
<evidence type="ECO:0000313" key="1">
    <source>
        <dbReference type="EMBL" id="PZR11810.1"/>
    </source>
</evidence>
<organism evidence="1 2">
    <name type="scientific">Archangium gephyra</name>
    <dbReference type="NCBI Taxonomy" id="48"/>
    <lineage>
        <taxon>Bacteria</taxon>
        <taxon>Pseudomonadati</taxon>
        <taxon>Myxococcota</taxon>
        <taxon>Myxococcia</taxon>
        <taxon>Myxococcales</taxon>
        <taxon>Cystobacterineae</taxon>
        <taxon>Archangiaceae</taxon>
        <taxon>Archangium</taxon>
    </lineage>
</organism>
<accession>A0A2W5T8G9</accession>
<dbReference type="Gene3D" id="2.60.120.380">
    <property type="match status" value="1"/>
</dbReference>
<evidence type="ECO:0008006" key="3">
    <source>
        <dbReference type="Google" id="ProtNLM"/>
    </source>
</evidence>
<comment type="caution">
    <text evidence="1">The sequence shown here is derived from an EMBL/GenBank/DDBJ whole genome shotgun (WGS) entry which is preliminary data.</text>
</comment>
<protein>
    <recommendedName>
        <fullName evidence="3">Peptidase C-terminal archaeal/bacterial domain-containing protein</fullName>
    </recommendedName>
</protein>
<sequence>MFWRRGRSVPCMVARWVASPSTVTACDASRYPDSNAAEYVSANGGADAVTIGAPQAGTYYIGVLTYSVFSGWTLSATY</sequence>
<proteinExistence type="predicted"/>
<evidence type="ECO:0000313" key="2">
    <source>
        <dbReference type="Proteomes" id="UP000249061"/>
    </source>
</evidence>
<dbReference type="PROSITE" id="PS51257">
    <property type="entry name" value="PROKAR_LIPOPROTEIN"/>
    <property type="match status" value="1"/>
</dbReference>
<reference evidence="1 2" key="1">
    <citation type="submission" date="2017-08" db="EMBL/GenBank/DDBJ databases">
        <title>Infants hospitalized years apart are colonized by the same room-sourced microbial strains.</title>
        <authorList>
            <person name="Brooks B."/>
            <person name="Olm M.R."/>
            <person name="Firek B.A."/>
            <person name="Baker R."/>
            <person name="Thomas B.C."/>
            <person name="Morowitz M.J."/>
            <person name="Banfield J.F."/>
        </authorList>
    </citation>
    <scope>NUCLEOTIDE SEQUENCE [LARGE SCALE GENOMIC DNA]</scope>
    <source>
        <strain evidence="1">S2_003_000_R2_14</strain>
    </source>
</reference>
<dbReference type="EMBL" id="QFQP01000013">
    <property type="protein sequence ID" value="PZR11810.1"/>
    <property type="molecule type" value="Genomic_DNA"/>
</dbReference>
<gene>
    <name evidence="1" type="ORF">DI536_15845</name>
</gene>